<evidence type="ECO:0000256" key="5">
    <source>
        <dbReference type="ARBA" id="ARBA00023136"/>
    </source>
</evidence>
<dbReference type="OrthoDB" id="9801955at2"/>
<feature type="region of interest" description="Disordered" evidence="7">
    <location>
        <begin position="290"/>
        <end position="312"/>
    </location>
</feature>
<feature type="compositionally biased region" description="Low complexity" evidence="7">
    <location>
        <begin position="290"/>
        <end position="299"/>
    </location>
</feature>
<keyword evidence="2" id="KW-1003">Cell membrane</keyword>
<keyword evidence="5" id="KW-0472">Membrane</keyword>
<evidence type="ECO:0000256" key="2">
    <source>
        <dbReference type="ARBA" id="ARBA00022475"/>
    </source>
</evidence>
<dbReference type="InterPro" id="IPR004960">
    <property type="entry name" value="LipA_acyltrans"/>
</dbReference>
<comment type="subcellular location">
    <subcellularLocation>
        <location evidence="1">Cell inner membrane</location>
    </subcellularLocation>
</comment>
<dbReference type="AlphaFoldDB" id="B9XQ74"/>
<sequence>MNFLLYYIARGLIGFLQALPITWVAHTGRAGGGLFYYLDARHRRVAIKNISLSFPEKPATEVKAIAKENFRRIGENWSCAIKTAAMTFDQLKEHMQVVGVKKLLPKTETETPTSRVFAIGHFGNFELFAHAVHILPWYQGATTYRAIRNPAINKLVLSLREQTGCLFFERRMDGAALREATRKKHLLLGLLSDQHAGNSGMRLPFLGRDCSTTKAPAVFAMRYNMPLHVSICFRTRPGYWRIEVSDEIPTREFGESRTVEAIMRDVNSALEEAVRRDPANWFWVHNRWKPAPQKPAQSKPEPEPEMEGEDAA</sequence>
<keyword evidence="4 8" id="KW-0808">Transferase</keyword>
<dbReference type="GO" id="GO:0016746">
    <property type="term" value="F:acyltransferase activity"/>
    <property type="evidence" value="ECO:0007669"/>
    <property type="project" value="UniProtKB-KW"/>
</dbReference>
<evidence type="ECO:0000313" key="9">
    <source>
        <dbReference type="Proteomes" id="UP000003688"/>
    </source>
</evidence>
<organism evidence="8 9">
    <name type="scientific">Pedosphaera parvula (strain Ellin514)</name>
    <dbReference type="NCBI Taxonomy" id="320771"/>
    <lineage>
        <taxon>Bacteria</taxon>
        <taxon>Pseudomonadati</taxon>
        <taxon>Verrucomicrobiota</taxon>
        <taxon>Pedosphaerae</taxon>
        <taxon>Pedosphaerales</taxon>
        <taxon>Pedosphaeraceae</taxon>
        <taxon>Pedosphaera</taxon>
    </lineage>
</organism>
<dbReference type="Proteomes" id="UP000003688">
    <property type="component" value="Unassembled WGS sequence"/>
</dbReference>
<evidence type="ECO:0000256" key="3">
    <source>
        <dbReference type="ARBA" id="ARBA00022519"/>
    </source>
</evidence>
<keyword evidence="9" id="KW-1185">Reference proteome</keyword>
<keyword evidence="6 8" id="KW-0012">Acyltransferase</keyword>
<dbReference type="CDD" id="cd07984">
    <property type="entry name" value="LPLAT_LABLAT-like"/>
    <property type="match status" value="1"/>
</dbReference>
<dbReference type="Pfam" id="PF03279">
    <property type="entry name" value="Lip_A_acyltrans"/>
    <property type="match status" value="1"/>
</dbReference>
<reference evidence="8 9" key="1">
    <citation type="journal article" date="2011" name="J. Bacteriol.">
        <title>Genome sequence of 'Pedosphaera parvula' Ellin514, an aerobic Verrucomicrobial isolate from pasture soil.</title>
        <authorList>
            <person name="Kant R."/>
            <person name="van Passel M.W."/>
            <person name="Sangwan P."/>
            <person name="Palva A."/>
            <person name="Lucas S."/>
            <person name="Copeland A."/>
            <person name="Lapidus A."/>
            <person name="Glavina Del Rio T."/>
            <person name="Dalin E."/>
            <person name="Tice H."/>
            <person name="Bruce D."/>
            <person name="Goodwin L."/>
            <person name="Pitluck S."/>
            <person name="Chertkov O."/>
            <person name="Larimer F.W."/>
            <person name="Land M.L."/>
            <person name="Hauser L."/>
            <person name="Brettin T.S."/>
            <person name="Detter J.C."/>
            <person name="Han S."/>
            <person name="de Vos W.M."/>
            <person name="Janssen P.H."/>
            <person name="Smidt H."/>
        </authorList>
    </citation>
    <scope>NUCLEOTIDE SEQUENCE [LARGE SCALE GENOMIC DNA]</scope>
    <source>
        <strain evidence="8 9">Ellin514</strain>
    </source>
</reference>
<dbReference type="STRING" id="320771.Cflav_PD0957"/>
<name>B9XQ74_PEDPL</name>
<evidence type="ECO:0000256" key="6">
    <source>
        <dbReference type="ARBA" id="ARBA00023315"/>
    </source>
</evidence>
<dbReference type="GO" id="GO:0009247">
    <property type="term" value="P:glycolipid biosynthetic process"/>
    <property type="evidence" value="ECO:0007669"/>
    <property type="project" value="UniProtKB-ARBA"/>
</dbReference>
<protein>
    <submittedName>
        <fullName evidence="8">Lipid A biosynthesis acyltransferase</fullName>
    </submittedName>
</protein>
<evidence type="ECO:0000313" key="8">
    <source>
        <dbReference type="EMBL" id="EEF57992.1"/>
    </source>
</evidence>
<dbReference type="PANTHER" id="PTHR30606:SF10">
    <property type="entry name" value="PHOSPHATIDYLINOSITOL MANNOSIDE ACYLTRANSFERASE"/>
    <property type="match status" value="1"/>
</dbReference>
<feature type="compositionally biased region" description="Acidic residues" evidence="7">
    <location>
        <begin position="303"/>
        <end position="312"/>
    </location>
</feature>
<comment type="caution">
    <text evidence="8">The sequence shown here is derived from an EMBL/GenBank/DDBJ whole genome shotgun (WGS) entry which is preliminary data.</text>
</comment>
<evidence type="ECO:0000256" key="4">
    <source>
        <dbReference type="ARBA" id="ARBA00022679"/>
    </source>
</evidence>
<dbReference type="PANTHER" id="PTHR30606">
    <property type="entry name" value="LIPID A BIOSYNTHESIS LAUROYL ACYLTRANSFERASE"/>
    <property type="match status" value="1"/>
</dbReference>
<proteinExistence type="predicted"/>
<accession>B9XQ74</accession>
<gene>
    <name evidence="8" type="ORF">Cflav_PD0957</name>
</gene>
<dbReference type="RefSeq" id="WP_007417960.1">
    <property type="nucleotide sequence ID" value="NZ_ABOX02000052.1"/>
</dbReference>
<keyword evidence="3" id="KW-0997">Cell inner membrane</keyword>
<dbReference type="GO" id="GO:0005886">
    <property type="term" value="C:plasma membrane"/>
    <property type="evidence" value="ECO:0007669"/>
    <property type="project" value="UniProtKB-SubCell"/>
</dbReference>
<evidence type="ECO:0000256" key="7">
    <source>
        <dbReference type="SAM" id="MobiDB-lite"/>
    </source>
</evidence>
<dbReference type="EMBL" id="ABOX02000052">
    <property type="protein sequence ID" value="EEF57992.1"/>
    <property type="molecule type" value="Genomic_DNA"/>
</dbReference>
<evidence type="ECO:0000256" key="1">
    <source>
        <dbReference type="ARBA" id="ARBA00004533"/>
    </source>
</evidence>